<keyword evidence="2 5" id="KW-0489">Methyltransferase</keyword>
<evidence type="ECO:0000313" key="6">
    <source>
        <dbReference type="Proteomes" id="UP000308001"/>
    </source>
</evidence>
<dbReference type="PROSITE" id="PS00092">
    <property type="entry name" value="N6_MTASE"/>
    <property type="match status" value="1"/>
</dbReference>
<accession>A0A5R9GWV2</accession>
<dbReference type="Proteomes" id="UP000308001">
    <property type="component" value="Unassembled WGS sequence"/>
</dbReference>
<feature type="domain" description="DNA methylase N-4/N-6" evidence="4">
    <location>
        <begin position="88"/>
        <end position="396"/>
    </location>
</feature>
<dbReference type="Pfam" id="PF01555">
    <property type="entry name" value="N6_N4_Mtase"/>
    <property type="match status" value="1"/>
</dbReference>
<dbReference type="GO" id="GO:0003677">
    <property type="term" value="F:DNA binding"/>
    <property type="evidence" value="ECO:0007669"/>
    <property type="project" value="InterPro"/>
</dbReference>
<dbReference type="GO" id="GO:0032259">
    <property type="term" value="P:methylation"/>
    <property type="evidence" value="ECO:0007669"/>
    <property type="project" value="UniProtKB-KW"/>
</dbReference>
<organism evidence="5 6">
    <name type="scientific">Aliarcobacter thereius</name>
    <dbReference type="NCBI Taxonomy" id="544718"/>
    <lineage>
        <taxon>Bacteria</taxon>
        <taxon>Pseudomonadati</taxon>
        <taxon>Campylobacterota</taxon>
        <taxon>Epsilonproteobacteria</taxon>
        <taxon>Campylobacterales</taxon>
        <taxon>Arcobacteraceae</taxon>
        <taxon>Aliarcobacter</taxon>
    </lineage>
</organism>
<gene>
    <name evidence="5" type="ORF">FE246_09835</name>
</gene>
<dbReference type="InterPro" id="IPR029063">
    <property type="entry name" value="SAM-dependent_MTases_sf"/>
</dbReference>
<protein>
    <submittedName>
        <fullName evidence="5">Site-specific DNA-methyltransferase</fullName>
    </submittedName>
</protein>
<evidence type="ECO:0000259" key="4">
    <source>
        <dbReference type="Pfam" id="PF01555"/>
    </source>
</evidence>
<evidence type="ECO:0000256" key="3">
    <source>
        <dbReference type="ARBA" id="ARBA00022679"/>
    </source>
</evidence>
<comment type="caution">
    <text evidence="5">The sequence shown here is derived from an EMBL/GenBank/DDBJ whole genome shotgun (WGS) entry which is preliminary data.</text>
</comment>
<dbReference type="RefSeq" id="WP_138143090.1">
    <property type="nucleotide sequence ID" value="NZ_VBUF01000009.1"/>
</dbReference>
<keyword evidence="3 5" id="KW-0808">Transferase</keyword>
<evidence type="ECO:0000256" key="1">
    <source>
        <dbReference type="ARBA" id="ARBA00006594"/>
    </source>
</evidence>
<evidence type="ECO:0000313" key="5">
    <source>
        <dbReference type="EMBL" id="TLS70712.1"/>
    </source>
</evidence>
<comment type="similarity">
    <text evidence="1">Belongs to the N(4)/N(6)-methyltransferase family.</text>
</comment>
<dbReference type="GO" id="GO:0008170">
    <property type="term" value="F:N-methyltransferase activity"/>
    <property type="evidence" value="ECO:0007669"/>
    <property type="project" value="InterPro"/>
</dbReference>
<dbReference type="AlphaFoldDB" id="A0A5R9GWV2"/>
<reference evidence="5 6" key="1">
    <citation type="submission" date="2019-05" db="EMBL/GenBank/DDBJ databases">
        <title>Arcobacter cibarius and Arcobacter thereius providing challenges in identification an antibiotic susceptibility and Quinolone resistance.</title>
        <authorList>
            <person name="Busch A."/>
            <person name="Hanel I."/>
            <person name="Hotzel H."/>
            <person name="Tomaso H."/>
        </authorList>
    </citation>
    <scope>NUCLEOTIDE SEQUENCE [LARGE SCALE GENOMIC DNA]</scope>
    <source>
        <strain evidence="5 6">17CS1191_2</strain>
    </source>
</reference>
<dbReference type="EMBL" id="VBUF01000009">
    <property type="protein sequence ID" value="TLS70712.1"/>
    <property type="molecule type" value="Genomic_DNA"/>
</dbReference>
<sequence length="557" mass="65996">MSEIEKLKKEVEKLKKENLDLKKKKKFGLVWEERELEKNIDDGEYYPYLVKKGNAFGFDNNETNKNILIEGDNYHALEILQYTHKEKIDIIYIDPPYNTGKKNEFKYGDSWIDKNSGYKHSYWLSFMNKRLEIGKNLLSKDGLIFISIDENEYARLKLLCDDIFTPSNFIGTFVKKISGGKNDSKTIKINHEYLLCYKRTEKSTIHLNIEYTKKDEIRSLQKDGDNEERFHRENLWYPIYANIKTKEISLELKRDMVEILPIKNDGLERYWRWEYDTALKRINELRLTKTKFDNGEIKYDIGVFTPKGTKKELPWNSFISDFSAGGGTQLKEVLGNKISGMYPKNLDYIKWICSLSIKKDPIILDFFAGSGTTGQALEELKKDVKFHIENPKYILITNNENNICEDVCYQRIKKANEKYSYDSNLEYLKIELLKYDSQKHIDLDIKEFMIDKFIEIIKVREGCFKIDEINNFLLKFAHINKSVYILQDIYKMKKNDYEKIVSILQNDENDKINIYILSMSNHEHYINKLSKANKNITFEPLPESFLKILRKIKRKKI</sequence>
<dbReference type="InterPro" id="IPR002941">
    <property type="entry name" value="DNA_methylase_N4/N6"/>
</dbReference>
<name>A0A5R9GWV2_9BACT</name>
<evidence type="ECO:0000256" key="2">
    <source>
        <dbReference type="ARBA" id="ARBA00022603"/>
    </source>
</evidence>
<dbReference type="SUPFAM" id="SSF53335">
    <property type="entry name" value="S-adenosyl-L-methionine-dependent methyltransferases"/>
    <property type="match status" value="1"/>
</dbReference>
<dbReference type="InterPro" id="IPR002052">
    <property type="entry name" value="DNA_methylase_N6_adenine_CS"/>
</dbReference>
<proteinExistence type="inferred from homology"/>
<dbReference type="Gene3D" id="3.40.50.150">
    <property type="entry name" value="Vaccinia Virus protein VP39"/>
    <property type="match status" value="1"/>
</dbReference>